<dbReference type="InterPro" id="IPR008523">
    <property type="entry name" value="DUF805"/>
</dbReference>
<dbReference type="Proteomes" id="UP000031829">
    <property type="component" value="Chromosome"/>
</dbReference>
<name>A0A0B6AJM6_PRIM2</name>
<dbReference type="EMBL" id="CP009920">
    <property type="protein sequence ID" value="AJI20788.1"/>
    <property type="molecule type" value="Genomic_DNA"/>
</dbReference>
<gene>
    <name evidence="1" type="primary">yhaH</name>
    <name evidence="1" type="ORF">BG04_5256</name>
</gene>
<dbReference type="PANTHER" id="PTHR34980">
    <property type="entry name" value="INNER MEMBRANE PROTEIN-RELATED-RELATED"/>
    <property type="match status" value="1"/>
</dbReference>
<dbReference type="AlphaFoldDB" id="A0A0B6AJM6"/>
<dbReference type="PANTHER" id="PTHR34980:SF2">
    <property type="entry name" value="INNER MEMBRANE PROTEIN YHAH-RELATED"/>
    <property type="match status" value="1"/>
</dbReference>
<accession>A0A0B6AJM6</accession>
<evidence type="ECO:0000313" key="1">
    <source>
        <dbReference type="EMBL" id="AJI20788.1"/>
    </source>
</evidence>
<reference evidence="1 2" key="1">
    <citation type="journal article" date="2015" name="Genome Announc.">
        <title>Complete genome sequences for 35 biothreat assay-relevant bacillus species.</title>
        <authorList>
            <person name="Johnson S.L."/>
            <person name="Daligault H.E."/>
            <person name="Davenport K.W."/>
            <person name="Jaissle J."/>
            <person name="Frey K.G."/>
            <person name="Ladner J.T."/>
            <person name="Broomall S.M."/>
            <person name="Bishop-Lilly K.A."/>
            <person name="Bruce D.C."/>
            <person name="Gibbons H.S."/>
            <person name="Coyne S.R."/>
            <person name="Lo C.C."/>
            <person name="Meincke L."/>
            <person name="Munk A.C."/>
            <person name="Koroleva G.I."/>
            <person name="Rosenzweig C.N."/>
            <person name="Palacios G.F."/>
            <person name="Redden C.L."/>
            <person name="Minogue T.D."/>
            <person name="Chain P.S."/>
        </authorList>
    </citation>
    <scope>NUCLEOTIDE SEQUENCE [LARGE SCALE GENOMIC DNA]</scope>
    <source>
        <strain evidence="2">ATCC 14581 / DSM 32 / JCM 2506 / NBRC 15308 / NCIMB 9376 / NCTC 10342 / NRRL B-14308 / VKM B-512</strain>
    </source>
</reference>
<dbReference type="KEGG" id="bmeg:BG04_5256"/>
<evidence type="ECO:0000313" key="2">
    <source>
        <dbReference type="Proteomes" id="UP000031829"/>
    </source>
</evidence>
<dbReference type="GeneID" id="93643208"/>
<proteinExistence type="predicted"/>
<dbReference type="HOGENOM" id="CLU_093674_4_1_9"/>
<dbReference type="Pfam" id="PF05656">
    <property type="entry name" value="DUF805"/>
    <property type="match status" value="1"/>
</dbReference>
<dbReference type="GO" id="GO:0005886">
    <property type="term" value="C:plasma membrane"/>
    <property type="evidence" value="ECO:0007669"/>
    <property type="project" value="TreeGrafter"/>
</dbReference>
<organism evidence="1 2">
    <name type="scientific">Priestia megaterium (strain ATCC 14581 / DSM 32 / CCUG 1817 / JCM 2506 / NBRC 15308 / NCIMB 9376 / NCTC 10342 / NRRL B-14308 / VKM B-512 / Ford 19)</name>
    <name type="common">Bacillus megaterium</name>
    <dbReference type="NCBI Taxonomy" id="1348623"/>
    <lineage>
        <taxon>Bacteria</taxon>
        <taxon>Bacillati</taxon>
        <taxon>Bacillota</taxon>
        <taxon>Bacilli</taxon>
        <taxon>Bacillales</taxon>
        <taxon>Bacillaceae</taxon>
        <taxon>Priestia</taxon>
    </lineage>
</organism>
<sequence>MKWYIKVLKNYGTFSGRASRTEYWMFVLVNFVISFILSFIQFVIDKPLFLPVIYSLLIAVPSLAVGARRLHDTGKSGWWQLITLVPLIGGIWLIVLFCQPSDPKENRFGTTAKAA</sequence>
<protein>
    <submittedName>
        <fullName evidence="1">Inner membrane protein yhaH</fullName>
    </submittedName>
</protein>
<dbReference type="RefSeq" id="WP_016766135.1">
    <property type="nucleotide sequence ID" value="NZ_BCVB01000010.1"/>
</dbReference>